<accession>A0A0G0X3V6</accession>
<comment type="caution">
    <text evidence="2">The sequence shown here is derived from an EMBL/GenBank/DDBJ whole genome shotgun (WGS) entry which is preliminary data.</text>
</comment>
<dbReference type="EMBL" id="LCBX01000040">
    <property type="protein sequence ID" value="KKS19719.1"/>
    <property type="molecule type" value="Genomic_DNA"/>
</dbReference>
<dbReference type="AlphaFoldDB" id="A0A0G0X3V6"/>
<gene>
    <name evidence="2" type="ORF">UU77_C0040G0002</name>
</gene>
<reference evidence="2 3" key="1">
    <citation type="journal article" date="2015" name="Nature">
        <title>rRNA introns, odd ribosomes, and small enigmatic genomes across a large radiation of phyla.</title>
        <authorList>
            <person name="Brown C.T."/>
            <person name="Hug L.A."/>
            <person name="Thomas B.C."/>
            <person name="Sharon I."/>
            <person name="Castelle C.J."/>
            <person name="Singh A."/>
            <person name="Wilkins M.J."/>
            <person name="Williams K.H."/>
            <person name="Banfield J.F."/>
        </authorList>
    </citation>
    <scope>NUCLEOTIDE SEQUENCE [LARGE SCALE GENOMIC DNA]</scope>
</reference>
<evidence type="ECO:0000256" key="1">
    <source>
        <dbReference type="SAM" id="Phobius"/>
    </source>
</evidence>
<feature type="transmembrane region" description="Helical" evidence="1">
    <location>
        <begin position="44"/>
        <end position="62"/>
    </location>
</feature>
<keyword evidence="1" id="KW-0812">Transmembrane</keyword>
<keyword evidence="1" id="KW-1133">Transmembrane helix</keyword>
<dbReference type="Proteomes" id="UP000034507">
    <property type="component" value="Unassembled WGS sequence"/>
</dbReference>
<protein>
    <submittedName>
        <fullName evidence="2">Uncharacterized protein</fullName>
    </submittedName>
</protein>
<evidence type="ECO:0000313" key="2">
    <source>
        <dbReference type="EMBL" id="KKS19719.1"/>
    </source>
</evidence>
<feature type="transmembrane region" description="Helical" evidence="1">
    <location>
        <begin position="68"/>
        <end position="85"/>
    </location>
</feature>
<name>A0A0G0X3V6_UNCKA</name>
<organism evidence="2 3">
    <name type="scientific">candidate division WWE3 bacterium GW2011_GWC1_41_7</name>
    <dbReference type="NCBI Taxonomy" id="1619119"/>
    <lineage>
        <taxon>Bacteria</taxon>
        <taxon>Katanobacteria</taxon>
    </lineage>
</organism>
<feature type="transmembrane region" description="Helical" evidence="1">
    <location>
        <begin position="14"/>
        <end position="37"/>
    </location>
</feature>
<proteinExistence type="predicted"/>
<keyword evidence="1" id="KW-0472">Membrane</keyword>
<sequence>MDREVQELDALRRYVRIGAILITLAFLILAITLLPELANTKQRIFVVVSVTALVVYAGLSYGKAHSGWHFFCGMAIASSLMLLIIQVNLYDQETTEVNAVVWSYCEDIHEINLDPGKQISFGSMEYTSLSDGKVNFFHNMDKSLVVYIDETDFVRYNLVEGEVYSISIVYDVKSFFCDNNQPDGIYYRAIELVILP</sequence>
<evidence type="ECO:0000313" key="3">
    <source>
        <dbReference type="Proteomes" id="UP000034507"/>
    </source>
</evidence>